<dbReference type="Proteomes" id="UP001247805">
    <property type="component" value="Unassembled WGS sequence"/>
</dbReference>
<sequence>MLTSNEWRIETGVLVAVNEHLFQLTEWFEVFSAFHFLLLVTLLLSDAMLPIISYSS</sequence>
<accession>A0ABU3T1P8</accession>
<keyword evidence="1" id="KW-0812">Transmembrane</keyword>
<dbReference type="EMBL" id="JAWDIO010000002">
    <property type="protein sequence ID" value="MDU0356193.1"/>
    <property type="molecule type" value="Genomic_DNA"/>
</dbReference>
<keyword evidence="1" id="KW-1133">Transmembrane helix</keyword>
<proteinExistence type="predicted"/>
<evidence type="ECO:0000256" key="1">
    <source>
        <dbReference type="SAM" id="Phobius"/>
    </source>
</evidence>
<organism evidence="2 3">
    <name type="scientific">Paraglaciecola aquimarina</name>
    <dbReference type="NCBI Taxonomy" id="1235557"/>
    <lineage>
        <taxon>Bacteria</taxon>
        <taxon>Pseudomonadati</taxon>
        <taxon>Pseudomonadota</taxon>
        <taxon>Gammaproteobacteria</taxon>
        <taxon>Alteromonadales</taxon>
        <taxon>Alteromonadaceae</taxon>
        <taxon>Paraglaciecola</taxon>
    </lineage>
</organism>
<dbReference type="RefSeq" id="WP_316027696.1">
    <property type="nucleotide sequence ID" value="NZ_JAWDIO010000002.1"/>
</dbReference>
<evidence type="ECO:0000313" key="3">
    <source>
        <dbReference type="Proteomes" id="UP001247805"/>
    </source>
</evidence>
<evidence type="ECO:0000313" key="2">
    <source>
        <dbReference type="EMBL" id="MDU0356193.1"/>
    </source>
</evidence>
<comment type="caution">
    <text evidence="2">The sequence shown here is derived from an EMBL/GenBank/DDBJ whole genome shotgun (WGS) entry which is preliminary data.</text>
</comment>
<keyword evidence="1" id="KW-0472">Membrane</keyword>
<reference evidence="2 3" key="1">
    <citation type="submission" date="2023-10" db="EMBL/GenBank/DDBJ databases">
        <title>Glaciecola aquimarina strain GGW-M5 nov., isolated from a coastal seawater.</title>
        <authorList>
            <person name="Bayburt H."/>
            <person name="Kim J.M."/>
            <person name="Choi B.J."/>
            <person name="Jeon C.O."/>
        </authorList>
    </citation>
    <scope>NUCLEOTIDE SEQUENCE [LARGE SCALE GENOMIC DNA]</scope>
    <source>
        <strain evidence="2 3">KCTC 32108</strain>
    </source>
</reference>
<name>A0ABU3T1P8_9ALTE</name>
<protein>
    <submittedName>
        <fullName evidence="2">Uncharacterized protein</fullName>
    </submittedName>
</protein>
<feature type="transmembrane region" description="Helical" evidence="1">
    <location>
        <begin position="30"/>
        <end position="52"/>
    </location>
</feature>
<keyword evidence="3" id="KW-1185">Reference proteome</keyword>
<gene>
    <name evidence="2" type="ORF">RS130_21985</name>
</gene>